<evidence type="ECO:0000313" key="4">
    <source>
        <dbReference type="WBParaSite" id="EVEC_0000091701-mRNA-1"/>
    </source>
</evidence>
<accession>A0A0N4UU74</accession>
<dbReference type="EMBL" id="UXUI01001773">
    <property type="protein sequence ID" value="VDD85496.1"/>
    <property type="molecule type" value="Genomic_DNA"/>
</dbReference>
<sequence length="73" mass="8042">MEHKLESREVEVSRQANTPKPEGQEGNSRTSSPSWGDGKNAKPSRHSCWETAHNPNNKATAEPELVRFGLSGI</sequence>
<dbReference type="WBParaSite" id="EVEC_0000091701-mRNA-1">
    <property type="protein sequence ID" value="EVEC_0000091701-mRNA-1"/>
    <property type="gene ID" value="EVEC_0000091701"/>
</dbReference>
<feature type="compositionally biased region" description="Basic and acidic residues" evidence="1">
    <location>
        <begin position="1"/>
        <end position="12"/>
    </location>
</feature>
<organism evidence="4">
    <name type="scientific">Enterobius vermicularis</name>
    <name type="common">Human pinworm</name>
    <dbReference type="NCBI Taxonomy" id="51028"/>
    <lineage>
        <taxon>Eukaryota</taxon>
        <taxon>Metazoa</taxon>
        <taxon>Ecdysozoa</taxon>
        <taxon>Nematoda</taxon>
        <taxon>Chromadorea</taxon>
        <taxon>Rhabditida</taxon>
        <taxon>Spirurina</taxon>
        <taxon>Oxyuridomorpha</taxon>
        <taxon>Oxyuroidea</taxon>
        <taxon>Oxyuridae</taxon>
        <taxon>Enterobius</taxon>
    </lineage>
</organism>
<evidence type="ECO:0000313" key="3">
    <source>
        <dbReference type="Proteomes" id="UP000274131"/>
    </source>
</evidence>
<gene>
    <name evidence="2" type="ORF">EVEC_LOCUS639</name>
</gene>
<keyword evidence="3" id="KW-1185">Reference proteome</keyword>
<reference evidence="2 3" key="2">
    <citation type="submission" date="2018-10" db="EMBL/GenBank/DDBJ databases">
        <authorList>
            <consortium name="Pathogen Informatics"/>
        </authorList>
    </citation>
    <scope>NUCLEOTIDE SEQUENCE [LARGE SCALE GENOMIC DNA]</scope>
</reference>
<feature type="compositionally biased region" description="Polar residues" evidence="1">
    <location>
        <begin position="25"/>
        <end position="34"/>
    </location>
</feature>
<protein>
    <submittedName>
        <fullName evidence="2 4">Uncharacterized protein</fullName>
    </submittedName>
</protein>
<feature type="region of interest" description="Disordered" evidence="1">
    <location>
        <begin position="1"/>
        <end position="73"/>
    </location>
</feature>
<name>A0A0N4UU74_ENTVE</name>
<proteinExistence type="predicted"/>
<dbReference type="AlphaFoldDB" id="A0A0N4UU74"/>
<reference evidence="4" key="1">
    <citation type="submission" date="2017-02" db="UniProtKB">
        <authorList>
            <consortium name="WormBaseParasite"/>
        </authorList>
    </citation>
    <scope>IDENTIFICATION</scope>
</reference>
<evidence type="ECO:0000313" key="2">
    <source>
        <dbReference type="EMBL" id="VDD85496.1"/>
    </source>
</evidence>
<evidence type="ECO:0000256" key="1">
    <source>
        <dbReference type="SAM" id="MobiDB-lite"/>
    </source>
</evidence>
<dbReference type="Proteomes" id="UP000274131">
    <property type="component" value="Unassembled WGS sequence"/>
</dbReference>